<evidence type="ECO:0000256" key="6">
    <source>
        <dbReference type="ARBA" id="ARBA00023157"/>
    </source>
</evidence>
<dbReference type="GO" id="GO:0016972">
    <property type="term" value="F:thiol oxidase activity"/>
    <property type="evidence" value="ECO:0007669"/>
    <property type="project" value="UniProtKB-EC"/>
</dbReference>
<dbReference type="Gene3D" id="1.20.120.310">
    <property type="entry name" value="ERV/ALR sulfhydryl oxidase domain"/>
    <property type="match status" value="1"/>
</dbReference>
<dbReference type="EMBL" id="MN740534">
    <property type="protein sequence ID" value="QHU31995.1"/>
    <property type="molecule type" value="Genomic_DNA"/>
</dbReference>
<evidence type="ECO:0000256" key="3">
    <source>
        <dbReference type="ARBA" id="ARBA00022630"/>
    </source>
</evidence>
<feature type="domain" description="ERV/ALR sulfhydryl oxidase" evidence="7">
    <location>
        <begin position="1"/>
        <end position="100"/>
    </location>
</feature>
<dbReference type="SUPFAM" id="SSF69000">
    <property type="entry name" value="FAD-dependent thiol oxidase"/>
    <property type="match status" value="1"/>
</dbReference>
<organism evidence="8">
    <name type="scientific">viral metagenome</name>
    <dbReference type="NCBI Taxonomy" id="1070528"/>
    <lineage>
        <taxon>unclassified sequences</taxon>
        <taxon>metagenomes</taxon>
        <taxon>organismal metagenomes</taxon>
    </lineage>
</organism>
<keyword evidence="6" id="KW-1015">Disulfide bond</keyword>
<evidence type="ECO:0000256" key="5">
    <source>
        <dbReference type="ARBA" id="ARBA00023002"/>
    </source>
</evidence>
<reference evidence="8" key="1">
    <citation type="journal article" date="2020" name="Nature">
        <title>Giant virus diversity and host interactions through global metagenomics.</title>
        <authorList>
            <person name="Schulz F."/>
            <person name="Roux S."/>
            <person name="Paez-Espino D."/>
            <person name="Jungbluth S."/>
            <person name="Walsh D.A."/>
            <person name="Denef V.J."/>
            <person name="McMahon K.D."/>
            <person name="Konstantinidis K.T."/>
            <person name="Eloe-Fadrosh E.A."/>
            <person name="Kyrpides N.C."/>
            <person name="Woyke T."/>
        </authorList>
    </citation>
    <scope>NUCLEOTIDE SEQUENCE</scope>
    <source>
        <strain evidence="8">GVMAG-M-3300027963-41</strain>
    </source>
</reference>
<evidence type="ECO:0000259" key="7">
    <source>
        <dbReference type="PROSITE" id="PS51324"/>
    </source>
</evidence>
<protein>
    <recommendedName>
        <fullName evidence="2">thiol oxidase</fullName>
        <ecNumber evidence="2">1.8.3.2</ecNumber>
    </recommendedName>
</protein>
<evidence type="ECO:0000313" key="8">
    <source>
        <dbReference type="EMBL" id="QHU31995.1"/>
    </source>
</evidence>
<keyword evidence="5" id="KW-0560">Oxidoreductase</keyword>
<evidence type="ECO:0000256" key="4">
    <source>
        <dbReference type="ARBA" id="ARBA00022827"/>
    </source>
</evidence>
<dbReference type="InterPro" id="IPR017905">
    <property type="entry name" value="ERV/ALR_sulphydryl_oxidase"/>
</dbReference>
<evidence type="ECO:0000256" key="1">
    <source>
        <dbReference type="ARBA" id="ARBA00001974"/>
    </source>
</evidence>
<dbReference type="InterPro" id="IPR036774">
    <property type="entry name" value="ERV/ALR_sulphydryl_oxid_sf"/>
</dbReference>
<comment type="cofactor">
    <cofactor evidence="1">
        <name>FAD</name>
        <dbReference type="ChEBI" id="CHEBI:57692"/>
    </cofactor>
</comment>
<accession>A0A6C0LPR5</accession>
<dbReference type="EC" id="1.8.3.2" evidence="2"/>
<evidence type="ECO:0000256" key="2">
    <source>
        <dbReference type="ARBA" id="ARBA00012512"/>
    </source>
</evidence>
<sequence>MDTRFWGPSGWRLLHLVAFAAPNLNRRYLLQFFENLPYVLPCKFCRASLTEYYASDPIPTDSKEFANWLYRIHNRVNGKLREQKLITGKDPTWHNVKQRYEKWMRQSCTQQAMIGWDFLYSVAYTTPCKDVTSTPIPGAPPHPATPELKNRWNTMTIAERLPKFKLWWESLPHILPFPVWQKAWVKAVPHVPKLACGRKAVTEWLYKAEKAMCQEIKENAPHDSFDGLCTELNAFASGCGKIKTTKVKTCRAKKTLKRKSLDRNRTRKYFATGGFL</sequence>
<name>A0A6C0LPR5_9ZZZZ</name>
<keyword evidence="3" id="KW-0285">Flavoprotein</keyword>
<dbReference type="AlphaFoldDB" id="A0A6C0LPR5"/>
<dbReference type="Pfam" id="PF04777">
    <property type="entry name" value="Evr1_Alr"/>
    <property type="match status" value="1"/>
</dbReference>
<keyword evidence="4" id="KW-0274">FAD</keyword>
<dbReference type="PROSITE" id="PS51324">
    <property type="entry name" value="ERV_ALR"/>
    <property type="match status" value="1"/>
</dbReference>
<proteinExistence type="predicted"/>